<dbReference type="RefSeq" id="WP_345585064.1">
    <property type="nucleotide sequence ID" value="NZ_BAABJG010000002.1"/>
</dbReference>
<dbReference type="Pfam" id="PF24032">
    <property type="entry name" value="YQBQ"/>
    <property type="match status" value="1"/>
</dbReference>
<evidence type="ECO:0000259" key="1">
    <source>
        <dbReference type="Pfam" id="PF24032"/>
    </source>
</evidence>
<reference evidence="3" key="1">
    <citation type="journal article" date="2019" name="Int. J. Syst. Evol. Microbiol.">
        <title>The Global Catalogue of Microorganisms (GCM) 10K type strain sequencing project: providing services to taxonomists for standard genome sequencing and annotation.</title>
        <authorList>
            <consortium name="The Broad Institute Genomics Platform"/>
            <consortium name="The Broad Institute Genome Sequencing Center for Infectious Disease"/>
            <person name="Wu L."/>
            <person name="Ma J."/>
        </authorList>
    </citation>
    <scope>NUCLEOTIDE SEQUENCE [LARGE SCALE GENOMIC DNA]</scope>
    <source>
        <strain evidence="3">CCUG 53270</strain>
    </source>
</reference>
<evidence type="ECO:0000313" key="3">
    <source>
        <dbReference type="Proteomes" id="UP001597180"/>
    </source>
</evidence>
<organism evidence="2 3">
    <name type="scientific">Paenibacillus vulneris</name>
    <dbReference type="NCBI Taxonomy" id="1133364"/>
    <lineage>
        <taxon>Bacteria</taxon>
        <taxon>Bacillati</taxon>
        <taxon>Bacillota</taxon>
        <taxon>Bacilli</taxon>
        <taxon>Bacillales</taxon>
        <taxon>Paenibacillaceae</taxon>
        <taxon>Paenibacillus</taxon>
    </lineage>
</organism>
<protein>
    <recommendedName>
        <fullName evidence="1">YqbQ/XkdQ domain-containing protein</fullName>
    </recommendedName>
</protein>
<proteinExistence type="predicted"/>
<accession>A0ABW3UYZ3</accession>
<dbReference type="Proteomes" id="UP001597180">
    <property type="component" value="Unassembled WGS sequence"/>
</dbReference>
<keyword evidence="3" id="KW-1185">Reference proteome</keyword>
<dbReference type="SUPFAM" id="SSF69279">
    <property type="entry name" value="Phage tail proteins"/>
    <property type="match status" value="1"/>
</dbReference>
<dbReference type="InterPro" id="IPR056937">
    <property type="entry name" value="YqbQ/XkdQ"/>
</dbReference>
<evidence type="ECO:0000313" key="2">
    <source>
        <dbReference type="EMBL" id="MFD1225524.1"/>
    </source>
</evidence>
<gene>
    <name evidence="2" type="ORF">ACFQ4B_36150</name>
</gene>
<dbReference type="EMBL" id="JBHTLU010000065">
    <property type="protein sequence ID" value="MFD1225524.1"/>
    <property type="molecule type" value="Genomic_DNA"/>
</dbReference>
<sequence>MLEIIIDNRDGYVWNVSGIVSEATYKTSRLGKASTFDFTFIKRGWYEAKEFKYDVGDIVRVTMDGRNVFYGYIFTIDSGRDEEVRITAYDQLRYLMSNGYLGDTNVTATEVVKKIASKYELKTGRLDDTKYKIPKIREDNVKLIDIICRALTDTLIATNNNFVLYDDFGELALRNVKDMVLDFSLGDTSLVFDYKQKRTIDNSYNQVILAQDNKKAGKREVYIYRDSDTIKKWGLLQYFQIVDDDMNKAQINELLSNLIHLKNRVGQSFSIDAIGDIRVRAGCYISINIAELGIDQYFLVDECVHKFDGAEHTMTLDLVDIRIGDKKV</sequence>
<comment type="caution">
    <text evidence="2">The sequence shown here is derived from an EMBL/GenBank/DDBJ whole genome shotgun (WGS) entry which is preliminary data.</text>
</comment>
<name>A0ABW3UYZ3_9BACL</name>
<feature type="domain" description="YqbQ/XkdQ" evidence="1">
    <location>
        <begin position="24"/>
        <end position="318"/>
    </location>
</feature>